<dbReference type="EMBL" id="VIBQ01000102">
    <property type="protein sequence ID" value="KAB8772379.1"/>
    <property type="molecule type" value="Genomic_DNA"/>
</dbReference>
<dbReference type="PANTHER" id="PTHR47960">
    <property type="entry name" value="DEAD-BOX ATP-DEPENDENT RNA HELICASE 50"/>
    <property type="match status" value="1"/>
</dbReference>
<accession>A0A5N6L539</accession>
<organism evidence="8 9">
    <name type="scientific">Carpinus fangiana</name>
    <dbReference type="NCBI Taxonomy" id="176857"/>
    <lineage>
        <taxon>Eukaryota</taxon>
        <taxon>Viridiplantae</taxon>
        <taxon>Streptophyta</taxon>
        <taxon>Embryophyta</taxon>
        <taxon>Tracheophyta</taxon>
        <taxon>Spermatophyta</taxon>
        <taxon>Magnoliopsida</taxon>
        <taxon>eudicotyledons</taxon>
        <taxon>Gunneridae</taxon>
        <taxon>Pentapetalae</taxon>
        <taxon>rosids</taxon>
        <taxon>fabids</taxon>
        <taxon>Fagales</taxon>
        <taxon>Betulaceae</taxon>
        <taxon>Carpinus</taxon>
    </lineage>
</organism>
<keyword evidence="1" id="KW-0547">Nucleotide-binding</keyword>
<protein>
    <recommendedName>
        <fullName evidence="10">RNA helicase</fullName>
    </recommendedName>
</protein>
<dbReference type="GO" id="GO:0004386">
    <property type="term" value="F:helicase activity"/>
    <property type="evidence" value="ECO:0007669"/>
    <property type="project" value="UniProtKB-KW"/>
</dbReference>
<dbReference type="OrthoDB" id="10256233at2759"/>
<feature type="region of interest" description="Disordered" evidence="5">
    <location>
        <begin position="323"/>
        <end position="357"/>
    </location>
</feature>
<dbReference type="Pfam" id="PF00270">
    <property type="entry name" value="DEAD"/>
    <property type="match status" value="1"/>
</dbReference>
<dbReference type="GO" id="GO:0003676">
    <property type="term" value="F:nucleic acid binding"/>
    <property type="evidence" value="ECO:0007669"/>
    <property type="project" value="InterPro"/>
</dbReference>
<reference evidence="8 9" key="1">
    <citation type="submission" date="2019-06" db="EMBL/GenBank/DDBJ databases">
        <title>A chromosomal-level reference genome of Carpinus fangiana (Coryloideae, Betulaceae).</title>
        <authorList>
            <person name="Yang X."/>
            <person name="Wang Z."/>
            <person name="Zhang L."/>
            <person name="Hao G."/>
            <person name="Liu J."/>
            <person name="Yang Y."/>
        </authorList>
    </citation>
    <scope>NUCLEOTIDE SEQUENCE [LARGE SCALE GENOMIC DNA]</scope>
    <source>
        <strain evidence="8">Cfa_2016G</strain>
        <tissue evidence="8">Leaf</tissue>
    </source>
</reference>
<evidence type="ECO:0000259" key="7">
    <source>
        <dbReference type="PROSITE" id="PS51194"/>
    </source>
</evidence>
<feature type="compositionally biased region" description="Basic and acidic residues" evidence="5">
    <location>
        <begin position="323"/>
        <end position="337"/>
    </location>
</feature>
<dbReference type="PROSITE" id="PS51194">
    <property type="entry name" value="HELICASE_CTER"/>
    <property type="match status" value="1"/>
</dbReference>
<proteinExistence type="predicted"/>
<keyword evidence="4" id="KW-0067">ATP-binding</keyword>
<feature type="region of interest" description="Disordered" evidence="5">
    <location>
        <begin position="535"/>
        <end position="556"/>
    </location>
</feature>
<dbReference type="PROSITE" id="PS51192">
    <property type="entry name" value="HELICASE_ATP_BIND_1"/>
    <property type="match status" value="1"/>
</dbReference>
<dbReference type="Proteomes" id="UP000327013">
    <property type="component" value="Unassembled WGS sequence"/>
</dbReference>
<evidence type="ECO:0008006" key="10">
    <source>
        <dbReference type="Google" id="ProtNLM"/>
    </source>
</evidence>
<dbReference type="InterPro" id="IPR001650">
    <property type="entry name" value="Helicase_C-like"/>
</dbReference>
<keyword evidence="9" id="KW-1185">Reference proteome</keyword>
<evidence type="ECO:0000256" key="2">
    <source>
        <dbReference type="ARBA" id="ARBA00022801"/>
    </source>
</evidence>
<evidence type="ECO:0000313" key="9">
    <source>
        <dbReference type="Proteomes" id="UP000327013"/>
    </source>
</evidence>
<name>A0A5N6L539_9ROSI</name>
<dbReference type="GO" id="GO:0016787">
    <property type="term" value="F:hydrolase activity"/>
    <property type="evidence" value="ECO:0007669"/>
    <property type="project" value="UniProtKB-KW"/>
</dbReference>
<feature type="domain" description="Helicase ATP-binding" evidence="6">
    <location>
        <begin position="281"/>
        <end position="492"/>
    </location>
</feature>
<dbReference type="InterPro" id="IPR027417">
    <property type="entry name" value="P-loop_NTPase"/>
</dbReference>
<dbReference type="GO" id="GO:0005524">
    <property type="term" value="F:ATP binding"/>
    <property type="evidence" value="ECO:0007669"/>
    <property type="project" value="UniProtKB-KW"/>
</dbReference>
<evidence type="ECO:0000313" key="8">
    <source>
        <dbReference type="EMBL" id="KAB8772379.1"/>
    </source>
</evidence>
<feature type="region of interest" description="Disordered" evidence="5">
    <location>
        <begin position="103"/>
        <end position="203"/>
    </location>
</feature>
<dbReference type="Gene3D" id="3.40.50.300">
    <property type="entry name" value="P-loop containing nucleotide triphosphate hydrolases"/>
    <property type="match status" value="2"/>
</dbReference>
<feature type="domain" description="Helicase C-terminal" evidence="7">
    <location>
        <begin position="550"/>
        <end position="710"/>
    </location>
</feature>
<keyword evidence="3" id="KW-0347">Helicase</keyword>
<keyword evidence="2" id="KW-0378">Hydrolase</keyword>
<evidence type="ECO:0000256" key="5">
    <source>
        <dbReference type="SAM" id="MobiDB-lite"/>
    </source>
</evidence>
<dbReference type="InterPro" id="IPR011545">
    <property type="entry name" value="DEAD/DEAH_box_helicase_dom"/>
</dbReference>
<evidence type="ECO:0000256" key="1">
    <source>
        <dbReference type="ARBA" id="ARBA00022741"/>
    </source>
</evidence>
<evidence type="ECO:0000256" key="4">
    <source>
        <dbReference type="ARBA" id="ARBA00022840"/>
    </source>
</evidence>
<dbReference type="SMART" id="SM00487">
    <property type="entry name" value="DEXDc"/>
    <property type="match status" value="1"/>
</dbReference>
<dbReference type="AlphaFoldDB" id="A0A5N6L539"/>
<dbReference type="InterPro" id="IPR014001">
    <property type="entry name" value="Helicase_ATP-bd"/>
</dbReference>
<evidence type="ECO:0000256" key="3">
    <source>
        <dbReference type="ARBA" id="ARBA00022806"/>
    </source>
</evidence>
<dbReference type="SUPFAM" id="SSF52540">
    <property type="entry name" value="P-loop containing nucleoside triphosphate hydrolases"/>
    <property type="match status" value="1"/>
</dbReference>
<dbReference type="Pfam" id="PF00271">
    <property type="entry name" value="Helicase_C"/>
    <property type="match status" value="1"/>
</dbReference>
<comment type="caution">
    <text evidence="8">The sequence shown here is derived from an EMBL/GenBank/DDBJ whole genome shotgun (WGS) entry which is preliminary data.</text>
</comment>
<dbReference type="SMART" id="SM00490">
    <property type="entry name" value="HELICc"/>
    <property type="match status" value="1"/>
</dbReference>
<evidence type="ECO:0000259" key="6">
    <source>
        <dbReference type="PROSITE" id="PS51192"/>
    </source>
</evidence>
<feature type="compositionally biased region" description="Basic and acidic residues" evidence="5">
    <location>
        <begin position="165"/>
        <end position="181"/>
    </location>
</feature>
<sequence length="710" mass="77788">MRTQNAVGSSLALKLRRVWGSAQTAADERARERMNDKAVVQRVKECGEMSSRTGRPLAAILNGKVGELHHWPPAPLLASAGIMLAARGAQCLLCEMRAISGPVMPPAWQPQRHFSQVKKRRPDRMTLSPRVARASPQPTTSGKPRPRREQSPFGAMNRTDPGARLAKDQRRSEAAAKREPTWGRPSKGGKQKKERQPGDQKALRMQRSLHQVPYGHRSQVKARIDEIDSFKEFPLLPTIQESIPAEALKGLTEIGPTPIQRLAIPALLGFGDKKGRRSMELAASGGMKQFLLAAETGSGKTLAYLLPTVDAIKRAETADKIRKEEEAAADRDKKKQNLFDLEPPPLSSDPHPDAGRPRAIVLLPTSELVDQVGAVFKSFSHTVKMRVAMLSSAYSATVIRNRLFAPSGVDVVISTPHLLSNIADADPNVLSRVTHLIIDEADSLLDKSFTPLTTSILDRAEPSLKQLILCSATIPRSLDSALRKRFPDIERLATPNLHAIPRRVQLSVIDIDKDPYRGNRDLACADTIWSIGKSSGEPDTATRAADDGAADPQPNSDTKRILVFVNEREQAAALADYLVTKGVDAAAMSRDTPLLRHSEILAAFTSTAPVPVSRSAAIVKAYREPTAQRILPHTKVLVMTDLGARGIDTVAVRNVVLYDVPHTSIDFIHRLGRTGRMGRRGRGFVLVGKGDRRDVVREVREGMFRGQALI</sequence>
<gene>
    <name evidence="8" type="ORF">FH972_026668</name>
</gene>